<evidence type="ECO:0000256" key="2">
    <source>
        <dbReference type="ARBA" id="ARBA00011262"/>
    </source>
</evidence>
<keyword evidence="5" id="KW-0997">Cell inner membrane</keyword>
<evidence type="ECO:0000256" key="5">
    <source>
        <dbReference type="ARBA" id="ARBA00022519"/>
    </source>
</evidence>
<dbReference type="InterPro" id="IPR001851">
    <property type="entry name" value="ABC_transp_permease"/>
</dbReference>
<dbReference type="AlphaFoldDB" id="A0A5Q2F895"/>
<dbReference type="GO" id="GO:0005886">
    <property type="term" value="C:plasma membrane"/>
    <property type="evidence" value="ECO:0007669"/>
    <property type="project" value="UniProtKB-SubCell"/>
</dbReference>
<evidence type="ECO:0000256" key="4">
    <source>
        <dbReference type="ARBA" id="ARBA00022475"/>
    </source>
</evidence>
<protein>
    <recommendedName>
        <fullName evidence="10">Autoinducer 2 import system permease protein LsrC</fullName>
    </recommendedName>
</protein>
<accession>A0A5Q2F895</accession>
<evidence type="ECO:0000313" key="12">
    <source>
        <dbReference type="EMBL" id="QGF22878.1"/>
    </source>
</evidence>
<evidence type="ECO:0000256" key="7">
    <source>
        <dbReference type="ARBA" id="ARBA00022989"/>
    </source>
</evidence>
<keyword evidence="13" id="KW-1185">Reference proteome</keyword>
<evidence type="ECO:0000256" key="3">
    <source>
        <dbReference type="ARBA" id="ARBA00022448"/>
    </source>
</evidence>
<evidence type="ECO:0000256" key="1">
    <source>
        <dbReference type="ARBA" id="ARBA00004651"/>
    </source>
</evidence>
<evidence type="ECO:0000256" key="9">
    <source>
        <dbReference type="ARBA" id="ARBA00025439"/>
    </source>
</evidence>
<feature type="transmembrane region" description="Helical" evidence="11">
    <location>
        <begin position="227"/>
        <end position="248"/>
    </location>
</feature>
<evidence type="ECO:0000313" key="13">
    <source>
        <dbReference type="Proteomes" id="UP000386847"/>
    </source>
</evidence>
<keyword evidence="7 11" id="KW-1133">Transmembrane helix</keyword>
<evidence type="ECO:0000256" key="8">
    <source>
        <dbReference type="ARBA" id="ARBA00023136"/>
    </source>
</evidence>
<reference evidence="12 13" key="1">
    <citation type="submission" date="2019-10" db="EMBL/GenBank/DDBJ databases">
        <title>Genomic analysis of Raineyella sp. CBA3103.</title>
        <authorList>
            <person name="Roh S.W."/>
        </authorList>
    </citation>
    <scope>NUCLEOTIDE SEQUENCE [LARGE SCALE GENOMIC DNA]</scope>
    <source>
        <strain evidence="12 13">CBA3103</strain>
    </source>
</reference>
<comment type="subunit">
    <text evidence="2">The complex is composed of two ATP-binding proteins (LsrA), two transmembrane proteins (LsrC and LsrD) and a solute-binding protein (LsrB).</text>
</comment>
<keyword evidence="8 11" id="KW-0472">Membrane</keyword>
<gene>
    <name evidence="12" type="ORF">Rai3103_03450</name>
</gene>
<comment type="function">
    <text evidence="9">Part of the ABC transporter complex LsrABCD involved in autoinducer 2 (AI-2) import. Probably responsible for the translocation of the substrate across the membrane.</text>
</comment>
<dbReference type="EMBL" id="CP045725">
    <property type="protein sequence ID" value="QGF22878.1"/>
    <property type="molecule type" value="Genomic_DNA"/>
</dbReference>
<sequence length="346" mass="35920">MSETYAPAPGLFERLGFTGGAAALRIRYLGVIGFQLILMVAFTSLVPRFIGWPNLQSVLFTAAIMAIAVCGQTIVVLTGNLDLSVGSVMGLTAYVVFDIAGHHRGLGPYVVLMALVIGALLGLLNGTLVAVLEIPSIVATLGTLSIYRGFVSFYAHATEVTVGQLPPWTRAVASSRLLGVSSYVWIALVVVILIGLALRWLPGGRTVYAYGSNPKAARSYGLRSTRIVIGAYIASGTIASLAGLMLGAQVGNINSLVGDGFELQVLAAAVIGGVSIWGGSGSVYGAAMGCIVLATINNGLVLLGVQEFYRQLIQGAAIVTAVAIDALVQQQVAARLSRRSVERAAA</sequence>
<dbReference type="Pfam" id="PF02653">
    <property type="entry name" value="BPD_transp_2"/>
    <property type="match status" value="1"/>
</dbReference>
<feature type="transmembrane region" description="Helical" evidence="11">
    <location>
        <begin position="26"/>
        <end position="46"/>
    </location>
</feature>
<evidence type="ECO:0000256" key="10">
    <source>
        <dbReference type="ARBA" id="ARBA00039382"/>
    </source>
</evidence>
<name>A0A5Q2F895_9ACTN</name>
<dbReference type="KEGG" id="rain:Rai3103_03450"/>
<comment type="subcellular location">
    <subcellularLocation>
        <location evidence="1">Cell membrane</location>
        <topology evidence="1">Multi-pass membrane protein</topology>
    </subcellularLocation>
</comment>
<dbReference type="RefSeq" id="WP_153571405.1">
    <property type="nucleotide sequence ID" value="NZ_CP045725.1"/>
</dbReference>
<evidence type="ECO:0000256" key="11">
    <source>
        <dbReference type="SAM" id="Phobius"/>
    </source>
</evidence>
<dbReference type="GO" id="GO:0022857">
    <property type="term" value="F:transmembrane transporter activity"/>
    <property type="evidence" value="ECO:0007669"/>
    <property type="project" value="InterPro"/>
</dbReference>
<feature type="transmembrane region" description="Helical" evidence="11">
    <location>
        <begin position="58"/>
        <end position="77"/>
    </location>
</feature>
<dbReference type="Proteomes" id="UP000386847">
    <property type="component" value="Chromosome"/>
</dbReference>
<proteinExistence type="predicted"/>
<feature type="transmembrane region" description="Helical" evidence="11">
    <location>
        <begin position="177"/>
        <end position="201"/>
    </location>
</feature>
<dbReference type="CDD" id="cd06579">
    <property type="entry name" value="TM_PBP1_transp_AraH_like"/>
    <property type="match status" value="1"/>
</dbReference>
<keyword evidence="3" id="KW-0813">Transport</keyword>
<dbReference type="PANTHER" id="PTHR32196:SF29">
    <property type="entry name" value="AUTOINDUCER 2 IMPORT SYSTEM PERMEASE PROTEIN LSRC"/>
    <property type="match status" value="1"/>
</dbReference>
<evidence type="ECO:0000256" key="6">
    <source>
        <dbReference type="ARBA" id="ARBA00022692"/>
    </source>
</evidence>
<keyword evidence="4" id="KW-1003">Cell membrane</keyword>
<dbReference type="PANTHER" id="PTHR32196">
    <property type="entry name" value="ABC TRANSPORTER PERMEASE PROTEIN YPHD-RELATED-RELATED"/>
    <property type="match status" value="1"/>
</dbReference>
<feature type="transmembrane region" description="Helical" evidence="11">
    <location>
        <begin position="108"/>
        <end position="131"/>
    </location>
</feature>
<organism evidence="12 13">
    <name type="scientific">Raineyella fluvialis</name>
    <dbReference type="NCBI Taxonomy" id="2662261"/>
    <lineage>
        <taxon>Bacteria</taxon>
        <taxon>Bacillati</taxon>
        <taxon>Actinomycetota</taxon>
        <taxon>Actinomycetes</taxon>
        <taxon>Propionibacteriales</taxon>
        <taxon>Propionibacteriaceae</taxon>
        <taxon>Raineyella</taxon>
    </lineage>
</organism>
<keyword evidence="6 11" id="KW-0812">Transmembrane</keyword>
<feature type="transmembrane region" description="Helical" evidence="11">
    <location>
        <begin position="260"/>
        <end position="277"/>
    </location>
</feature>
<feature type="transmembrane region" description="Helical" evidence="11">
    <location>
        <begin position="137"/>
        <end position="156"/>
    </location>
</feature>